<evidence type="ECO:0000313" key="2">
    <source>
        <dbReference type="EMBL" id="EEE69606.1"/>
    </source>
</evidence>
<dbReference type="Proteomes" id="UP000007752">
    <property type="component" value="Chromosome 9"/>
</dbReference>
<protein>
    <submittedName>
        <fullName evidence="2">Uncharacterized protein</fullName>
    </submittedName>
</protein>
<accession>B9G3A9</accession>
<reference evidence="2" key="2">
    <citation type="submission" date="2008-12" db="EMBL/GenBank/DDBJ databases">
        <title>Improved gene annotation of the rice (Oryza sativa) genomes.</title>
        <authorList>
            <person name="Wang J."/>
            <person name="Li R."/>
            <person name="Fan W."/>
            <person name="Huang Q."/>
            <person name="Zhang J."/>
            <person name="Zhou Y."/>
            <person name="Hu Y."/>
            <person name="Zi S."/>
            <person name="Li J."/>
            <person name="Ni P."/>
            <person name="Zheng H."/>
            <person name="Zhang Y."/>
            <person name="Zhao M."/>
            <person name="Hao Q."/>
            <person name="McDermott J."/>
            <person name="Samudrala R."/>
            <person name="Kristiansen K."/>
            <person name="Wong G.K.-S."/>
        </authorList>
    </citation>
    <scope>NUCLEOTIDE SEQUENCE</scope>
</reference>
<proteinExistence type="predicted"/>
<reference evidence="2" key="1">
    <citation type="journal article" date="2005" name="PLoS Biol.">
        <title>The genomes of Oryza sativa: a history of duplications.</title>
        <authorList>
            <person name="Yu J."/>
            <person name="Wang J."/>
            <person name="Lin W."/>
            <person name="Li S."/>
            <person name="Li H."/>
            <person name="Zhou J."/>
            <person name="Ni P."/>
            <person name="Dong W."/>
            <person name="Hu S."/>
            <person name="Zeng C."/>
            <person name="Zhang J."/>
            <person name="Zhang Y."/>
            <person name="Li R."/>
            <person name="Xu Z."/>
            <person name="Li S."/>
            <person name="Li X."/>
            <person name="Zheng H."/>
            <person name="Cong L."/>
            <person name="Lin L."/>
            <person name="Yin J."/>
            <person name="Geng J."/>
            <person name="Li G."/>
            <person name="Shi J."/>
            <person name="Liu J."/>
            <person name="Lv H."/>
            <person name="Li J."/>
            <person name="Wang J."/>
            <person name="Deng Y."/>
            <person name="Ran L."/>
            <person name="Shi X."/>
            <person name="Wang X."/>
            <person name="Wu Q."/>
            <person name="Li C."/>
            <person name="Ren X."/>
            <person name="Wang J."/>
            <person name="Wang X."/>
            <person name="Li D."/>
            <person name="Liu D."/>
            <person name="Zhang X."/>
            <person name="Ji Z."/>
            <person name="Zhao W."/>
            <person name="Sun Y."/>
            <person name="Zhang Z."/>
            <person name="Bao J."/>
            <person name="Han Y."/>
            <person name="Dong L."/>
            <person name="Ji J."/>
            <person name="Chen P."/>
            <person name="Wu S."/>
            <person name="Liu J."/>
            <person name="Xiao Y."/>
            <person name="Bu D."/>
            <person name="Tan J."/>
            <person name="Yang L."/>
            <person name="Ye C."/>
            <person name="Zhang J."/>
            <person name="Xu J."/>
            <person name="Zhou Y."/>
            <person name="Yu Y."/>
            <person name="Zhang B."/>
            <person name="Zhuang S."/>
            <person name="Wei H."/>
            <person name="Liu B."/>
            <person name="Lei M."/>
            <person name="Yu H."/>
            <person name="Li Y."/>
            <person name="Xu H."/>
            <person name="Wei S."/>
            <person name="He X."/>
            <person name="Fang L."/>
            <person name="Zhang Z."/>
            <person name="Zhang Y."/>
            <person name="Huang X."/>
            <person name="Su Z."/>
            <person name="Tong W."/>
            <person name="Li J."/>
            <person name="Tong Z."/>
            <person name="Li S."/>
            <person name="Ye J."/>
            <person name="Wang L."/>
            <person name="Fang L."/>
            <person name="Lei T."/>
            <person name="Chen C."/>
            <person name="Chen H."/>
            <person name="Xu Z."/>
            <person name="Li H."/>
            <person name="Huang H."/>
            <person name="Zhang F."/>
            <person name="Xu H."/>
            <person name="Li N."/>
            <person name="Zhao C."/>
            <person name="Li S."/>
            <person name="Dong L."/>
            <person name="Huang Y."/>
            <person name="Li L."/>
            <person name="Xi Y."/>
            <person name="Qi Q."/>
            <person name="Li W."/>
            <person name="Zhang B."/>
            <person name="Hu W."/>
            <person name="Zhang Y."/>
            <person name="Tian X."/>
            <person name="Jiao Y."/>
            <person name="Liang X."/>
            <person name="Jin J."/>
            <person name="Gao L."/>
            <person name="Zheng W."/>
            <person name="Hao B."/>
            <person name="Liu S."/>
            <person name="Wang W."/>
            <person name="Yuan L."/>
            <person name="Cao M."/>
            <person name="McDermott J."/>
            <person name="Samudrala R."/>
            <person name="Wang J."/>
            <person name="Wong G.K."/>
            <person name="Yang H."/>
        </authorList>
    </citation>
    <scope>NUCLEOTIDE SEQUENCE [LARGE SCALE GENOMIC DNA]</scope>
</reference>
<dbReference type="AlphaFoldDB" id="B9G3A9"/>
<dbReference type="EMBL" id="CM000146">
    <property type="protein sequence ID" value="EEE69606.1"/>
    <property type="molecule type" value="Genomic_DNA"/>
</dbReference>
<evidence type="ECO:0000256" key="1">
    <source>
        <dbReference type="SAM" id="MobiDB-lite"/>
    </source>
</evidence>
<organism evidence="2">
    <name type="scientific">Oryza sativa subsp. japonica</name>
    <name type="common">Rice</name>
    <dbReference type="NCBI Taxonomy" id="39947"/>
    <lineage>
        <taxon>Eukaryota</taxon>
        <taxon>Viridiplantae</taxon>
        <taxon>Streptophyta</taxon>
        <taxon>Embryophyta</taxon>
        <taxon>Tracheophyta</taxon>
        <taxon>Spermatophyta</taxon>
        <taxon>Magnoliopsida</taxon>
        <taxon>Liliopsida</taxon>
        <taxon>Poales</taxon>
        <taxon>Poaceae</taxon>
        <taxon>BOP clade</taxon>
        <taxon>Oryzoideae</taxon>
        <taxon>Oryzeae</taxon>
        <taxon>Oryzinae</taxon>
        <taxon>Oryza</taxon>
        <taxon>Oryza sativa</taxon>
    </lineage>
</organism>
<feature type="region of interest" description="Disordered" evidence="1">
    <location>
        <begin position="1"/>
        <end position="30"/>
    </location>
</feature>
<sequence length="164" mass="18034">MAKSEKAMGSPAVLEPMKTPPPPATDGPISDLMQRQYKEDADATHGTLVGDDADEARRLFLADVVERLDAVCAEELEHADPSEQRLGRLDSARGSWELEMHAVTRNLHELASINPKVSTTGTASSLRPPPLARLDKLWGKPDVFRYRRLLRPTVTTAPLLGVCR</sequence>
<gene>
    <name evidence="2" type="ORF">OsJ_29167</name>
</gene>
<name>B9G3A9_ORYSJ</name>